<evidence type="ECO:0000256" key="1">
    <source>
        <dbReference type="ARBA" id="ARBA00008467"/>
    </source>
</evidence>
<evidence type="ECO:0000256" key="2">
    <source>
        <dbReference type="ARBA" id="ARBA00022679"/>
    </source>
</evidence>
<dbReference type="InterPro" id="IPR020841">
    <property type="entry name" value="PKS_Beta-ketoAc_synthase_dom"/>
</dbReference>
<dbReference type="InterPro" id="IPR020615">
    <property type="entry name" value="Thiolase_acyl_enz_int_AS"/>
</dbReference>
<dbReference type="EMBL" id="FRDI01000004">
    <property type="protein sequence ID" value="SHN61804.1"/>
    <property type="molecule type" value="Genomic_DNA"/>
</dbReference>
<dbReference type="PANTHER" id="PTHR11712">
    <property type="entry name" value="POLYKETIDE SYNTHASE-RELATED"/>
    <property type="match status" value="1"/>
</dbReference>
<dbReference type="AlphaFoldDB" id="A0A1M7STU4"/>
<comment type="similarity">
    <text evidence="1 3">Belongs to the thiolase-like superfamily. Beta-ketoacyl-ACP synthases family.</text>
</comment>
<dbReference type="InterPro" id="IPR018201">
    <property type="entry name" value="Ketoacyl_synth_AS"/>
</dbReference>
<dbReference type="InterPro" id="IPR014031">
    <property type="entry name" value="Ketoacyl_synth_C"/>
</dbReference>
<dbReference type="RefSeq" id="WP_072696938.1">
    <property type="nucleotide sequence ID" value="NZ_FRDI01000004.1"/>
</dbReference>
<dbReference type="SUPFAM" id="SSF53901">
    <property type="entry name" value="Thiolase-like"/>
    <property type="match status" value="2"/>
</dbReference>
<evidence type="ECO:0000256" key="3">
    <source>
        <dbReference type="RuleBase" id="RU003694"/>
    </source>
</evidence>
<keyword evidence="2 3" id="KW-0808">Transferase</keyword>
<dbReference type="GO" id="GO:0004315">
    <property type="term" value="F:3-oxoacyl-[acyl-carrier-protein] synthase activity"/>
    <property type="evidence" value="ECO:0007669"/>
    <property type="project" value="InterPro"/>
</dbReference>
<evidence type="ECO:0000313" key="5">
    <source>
        <dbReference type="EMBL" id="SHN61804.1"/>
    </source>
</evidence>
<dbReference type="PANTHER" id="PTHR11712:SF325">
    <property type="entry name" value="3-OXOACYL-(ACYL-CARRIER-PROTEIN) SYNTHASE II FABF"/>
    <property type="match status" value="1"/>
</dbReference>
<dbReference type="SMART" id="SM00825">
    <property type="entry name" value="PKS_KS"/>
    <property type="match status" value="1"/>
</dbReference>
<dbReference type="GO" id="GO:0006633">
    <property type="term" value="P:fatty acid biosynthetic process"/>
    <property type="evidence" value="ECO:0007669"/>
    <property type="project" value="InterPro"/>
</dbReference>
<dbReference type="STRING" id="1121455.SAMN02745728_01265"/>
<dbReference type="Gene3D" id="3.40.47.10">
    <property type="match status" value="1"/>
</dbReference>
<organism evidence="5 6">
    <name type="scientific">Desulfovibrio litoralis DSM 11393</name>
    <dbReference type="NCBI Taxonomy" id="1121455"/>
    <lineage>
        <taxon>Bacteria</taxon>
        <taxon>Pseudomonadati</taxon>
        <taxon>Thermodesulfobacteriota</taxon>
        <taxon>Desulfovibrionia</taxon>
        <taxon>Desulfovibrionales</taxon>
        <taxon>Desulfovibrionaceae</taxon>
        <taxon>Desulfovibrio</taxon>
    </lineage>
</organism>
<dbReference type="PROSITE" id="PS52004">
    <property type="entry name" value="KS3_2"/>
    <property type="match status" value="1"/>
</dbReference>
<evidence type="ECO:0000313" key="6">
    <source>
        <dbReference type="Proteomes" id="UP000186469"/>
    </source>
</evidence>
<keyword evidence="6" id="KW-1185">Reference proteome</keyword>
<sequence>MCVKRVVITGSGVVSPFGVGVKQLNDGLRQGKSAIRRISELEQIKGVNTAVAGIVEHFDSSAISRNLRRAMSKAAQFAWLAAQEAIVSAGLELPLNNKSIGLITGTTTTSVENMEQFFCDYLKSHSVEQVTAMLFFRTMGHSVSVNLAHGLGICGRVLSLSAACSTGLQAIGTGYEMIKNGEQKIMLCGGAEEYHPLTSATFSIMNAASEKYNTSPEKTPRPFDLNRDGIVCAEGAGIVILEDLESAQKRNAPILAEIVGFATNTDSENLASSSPESIIDCMRSALENARLSVKDISYLNAHATGTLQGDSAEFEAINHLFYDTDLFVSSLKGHLGHTMAASGAIEISACLDMLERQCLIATKNLDHPEKSCQTTKVRLLQQNTPQKVSYIMKNSFALGGINCCLIIKEYHD</sequence>
<dbReference type="Pfam" id="PF00109">
    <property type="entry name" value="ketoacyl-synt"/>
    <property type="match status" value="1"/>
</dbReference>
<dbReference type="GO" id="GO:0005829">
    <property type="term" value="C:cytosol"/>
    <property type="evidence" value="ECO:0007669"/>
    <property type="project" value="TreeGrafter"/>
</dbReference>
<proteinExistence type="inferred from homology"/>
<evidence type="ECO:0000259" key="4">
    <source>
        <dbReference type="PROSITE" id="PS52004"/>
    </source>
</evidence>
<dbReference type="Proteomes" id="UP000186469">
    <property type="component" value="Unassembled WGS sequence"/>
</dbReference>
<dbReference type="PROSITE" id="PS00606">
    <property type="entry name" value="KS3_1"/>
    <property type="match status" value="1"/>
</dbReference>
<dbReference type="CDD" id="cd00834">
    <property type="entry name" value="KAS_I_II"/>
    <property type="match status" value="1"/>
</dbReference>
<feature type="domain" description="Ketosynthase family 3 (KS3)" evidence="4">
    <location>
        <begin position="3"/>
        <end position="409"/>
    </location>
</feature>
<reference evidence="5 6" key="1">
    <citation type="submission" date="2016-12" db="EMBL/GenBank/DDBJ databases">
        <authorList>
            <person name="Song W.-J."/>
            <person name="Kurnit D.M."/>
        </authorList>
    </citation>
    <scope>NUCLEOTIDE SEQUENCE [LARGE SCALE GENOMIC DNA]</scope>
    <source>
        <strain evidence="5 6">DSM 11393</strain>
    </source>
</reference>
<accession>A0A1M7STU4</accession>
<dbReference type="InterPro" id="IPR000794">
    <property type="entry name" value="Beta-ketoacyl_synthase"/>
</dbReference>
<dbReference type="PROSITE" id="PS00098">
    <property type="entry name" value="THIOLASE_1"/>
    <property type="match status" value="1"/>
</dbReference>
<name>A0A1M7STU4_9BACT</name>
<dbReference type="OrthoDB" id="9808669at2"/>
<gene>
    <name evidence="5" type="ORF">SAMN02745728_01265</name>
</gene>
<dbReference type="InterPro" id="IPR014030">
    <property type="entry name" value="Ketoacyl_synth_N"/>
</dbReference>
<dbReference type="InterPro" id="IPR016039">
    <property type="entry name" value="Thiolase-like"/>
</dbReference>
<dbReference type="Pfam" id="PF02801">
    <property type="entry name" value="Ketoacyl-synt_C"/>
    <property type="match status" value="1"/>
</dbReference>
<protein>
    <submittedName>
        <fullName evidence="5">3-oxoacyl-[acyl-carrier-protein] synthase II</fullName>
    </submittedName>
</protein>